<keyword evidence="3" id="KW-1185">Reference proteome</keyword>
<proteinExistence type="predicted"/>
<name>A0A9P4UHX0_9PLEO</name>
<gene>
    <name evidence="2" type="ORF">P171DRAFT_352064</name>
</gene>
<protein>
    <submittedName>
        <fullName evidence="2">Uncharacterized protein</fullName>
    </submittedName>
</protein>
<evidence type="ECO:0000313" key="3">
    <source>
        <dbReference type="Proteomes" id="UP000799764"/>
    </source>
</evidence>
<evidence type="ECO:0000313" key="2">
    <source>
        <dbReference type="EMBL" id="KAF2450008.1"/>
    </source>
</evidence>
<dbReference type="OrthoDB" id="3793678at2759"/>
<keyword evidence="1" id="KW-0175">Coiled coil</keyword>
<dbReference type="Proteomes" id="UP000799764">
    <property type="component" value="Unassembled WGS sequence"/>
</dbReference>
<accession>A0A9P4UHX0</accession>
<reference evidence="2" key="1">
    <citation type="journal article" date="2020" name="Stud. Mycol.">
        <title>101 Dothideomycetes genomes: a test case for predicting lifestyles and emergence of pathogens.</title>
        <authorList>
            <person name="Haridas S."/>
            <person name="Albert R."/>
            <person name="Binder M."/>
            <person name="Bloem J."/>
            <person name="Labutti K."/>
            <person name="Salamov A."/>
            <person name="Andreopoulos B."/>
            <person name="Baker S."/>
            <person name="Barry K."/>
            <person name="Bills G."/>
            <person name="Bluhm B."/>
            <person name="Cannon C."/>
            <person name="Castanera R."/>
            <person name="Culley D."/>
            <person name="Daum C."/>
            <person name="Ezra D."/>
            <person name="Gonzalez J."/>
            <person name="Henrissat B."/>
            <person name="Kuo A."/>
            <person name="Liang C."/>
            <person name="Lipzen A."/>
            <person name="Lutzoni F."/>
            <person name="Magnuson J."/>
            <person name="Mondo S."/>
            <person name="Nolan M."/>
            <person name="Ohm R."/>
            <person name="Pangilinan J."/>
            <person name="Park H.-J."/>
            <person name="Ramirez L."/>
            <person name="Alfaro M."/>
            <person name="Sun H."/>
            <person name="Tritt A."/>
            <person name="Yoshinaga Y."/>
            <person name="Zwiers L.-H."/>
            <person name="Turgeon B."/>
            <person name="Goodwin S."/>
            <person name="Spatafora J."/>
            <person name="Crous P."/>
            <person name="Grigoriev I."/>
        </authorList>
    </citation>
    <scope>NUCLEOTIDE SEQUENCE</scope>
    <source>
        <strain evidence="2">CBS 690.94</strain>
    </source>
</reference>
<dbReference type="AlphaFoldDB" id="A0A9P4UHX0"/>
<organism evidence="2 3">
    <name type="scientific">Karstenula rhodostoma CBS 690.94</name>
    <dbReference type="NCBI Taxonomy" id="1392251"/>
    <lineage>
        <taxon>Eukaryota</taxon>
        <taxon>Fungi</taxon>
        <taxon>Dikarya</taxon>
        <taxon>Ascomycota</taxon>
        <taxon>Pezizomycotina</taxon>
        <taxon>Dothideomycetes</taxon>
        <taxon>Pleosporomycetidae</taxon>
        <taxon>Pleosporales</taxon>
        <taxon>Massarineae</taxon>
        <taxon>Didymosphaeriaceae</taxon>
        <taxon>Karstenula</taxon>
    </lineage>
</organism>
<evidence type="ECO:0000256" key="1">
    <source>
        <dbReference type="SAM" id="Coils"/>
    </source>
</evidence>
<comment type="caution">
    <text evidence="2">The sequence shown here is derived from an EMBL/GenBank/DDBJ whole genome shotgun (WGS) entry which is preliminary data.</text>
</comment>
<sequence length="277" mass="31842">MDREYRMQLLDGITITLVLDYSGLTTYHPQQLSAARNMVDYHRYGQLCEQAENAAIASSSAPRALVVFPKNALAAASQYFADLGPDTIYTHKDKPDTFFMDIELGQILPGYVMEVLYRYAGKLNAKTWKEFLPVEPSIQDSDKYYWLFIYVAMQKLGMQRFAAELAVPFIGILVEQHRLVDEVWVLEFMLEGLSEHDPLLELVAERYAKLEITRQSPLFHEQWLVIFKDYAHFGNCVKSIMGRMKENADEFNKAVREAERQLEGLGIEDGDSEDMES</sequence>
<dbReference type="EMBL" id="MU001494">
    <property type="protein sequence ID" value="KAF2450008.1"/>
    <property type="molecule type" value="Genomic_DNA"/>
</dbReference>
<feature type="coiled-coil region" evidence="1">
    <location>
        <begin position="241"/>
        <end position="268"/>
    </location>
</feature>